<protein>
    <submittedName>
        <fullName evidence="6">Uncharacterized protein</fullName>
    </submittedName>
</protein>
<dbReference type="AlphaFoldDB" id="A0ABD1EQH9"/>
<dbReference type="EMBL" id="JBDJPC010000005">
    <property type="protein sequence ID" value="KAL1501025.1"/>
    <property type="molecule type" value="Genomic_DNA"/>
</dbReference>
<accession>A0ABD1EQH9</accession>
<dbReference type="Proteomes" id="UP001566132">
    <property type="component" value="Unassembled WGS sequence"/>
</dbReference>
<dbReference type="PRINTS" id="PR02064">
    <property type="entry name" value="DONSON"/>
</dbReference>
<evidence type="ECO:0000313" key="7">
    <source>
        <dbReference type="Proteomes" id="UP001566132"/>
    </source>
</evidence>
<dbReference type="PANTHER" id="PTHR12972">
    <property type="entry name" value="DOWNSTREAM NEIGHBOR OF SON"/>
    <property type="match status" value="1"/>
</dbReference>
<feature type="region of interest" description="Disordered" evidence="5">
    <location>
        <begin position="295"/>
        <end position="316"/>
    </location>
</feature>
<comment type="caution">
    <text evidence="6">The sequence shown here is derived from an EMBL/GenBank/DDBJ whole genome shotgun (WGS) entry which is preliminary data.</text>
</comment>
<dbReference type="GO" id="GO:0005634">
    <property type="term" value="C:nucleus"/>
    <property type="evidence" value="ECO:0007669"/>
    <property type="project" value="UniProtKB-SubCell"/>
</dbReference>
<sequence length="518" mass="59290">MFSNSNSKDVKWQHPKDLLKIQKLRYKKEALQKRIKQNSTLKDLQELPTTFEDVFKSRKRKNPFAIESTDSKKPKCQNEDFLNESSDQTLYKLLNNKCEVQNSPTTFTNILLNNQEPVKENIPKESRWCPVDWTLKRKVRLISSEPFVWSKKLKISEESSGVTSFIRCLDMDKCESSLDVSPNAKFHQRCLYWQQPSLPWLPLFPRNPFKPDSSGISCATIKASLYETWTDSLKSLFQLIRTRQCPYFYVCANSFTALFRAAGIAGYTDVHVMVTPTSRGFRHLLKQEDIEFEMPLTEKDSDENSKETEIQGDDDDEPVDDWLSNLGVQEDEIKNINYTQNQITHKSECQLDRTDQSLILIKGVEVNAFFNFLLNCKSTISPTGILAGIPPTLLAPVAFYGATLVSLKVQENRIRSDTNEFYSIDLIGPIMPCTIQNIFNINSSDRSLTMTFTDLESTRSFSKVPTQSDGNDIFGKENLSDCGLNDLVLNRLCSNDSSSIRNVECLKYSGESKRFSWS</sequence>
<evidence type="ECO:0000256" key="3">
    <source>
        <dbReference type="ARBA" id="ARBA00023242"/>
    </source>
</evidence>
<evidence type="ECO:0000256" key="5">
    <source>
        <dbReference type="SAM" id="MobiDB-lite"/>
    </source>
</evidence>
<evidence type="ECO:0000313" key="6">
    <source>
        <dbReference type="EMBL" id="KAL1501025.1"/>
    </source>
</evidence>
<keyword evidence="3" id="KW-0539">Nucleus</keyword>
<gene>
    <name evidence="6" type="ORF">ABEB36_006430</name>
</gene>
<comment type="similarity">
    <text evidence="4">Belongs to the DONSON family.</text>
</comment>
<comment type="subcellular location">
    <subcellularLocation>
        <location evidence="1">Nucleus</location>
    </subcellularLocation>
</comment>
<organism evidence="6 7">
    <name type="scientific">Hypothenemus hampei</name>
    <name type="common">Coffee berry borer</name>
    <dbReference type="NCBI Taxonomy" id="57062"/>
    <lineage>
        <taxon>Eukaryota</taxon>
        <taxon>Metazoa</taxon>
        <taxon>Ecdysozoa</taxon>
        <taxon>Arthropoda</taxon>
        <taxon>Hexapoda</taxon>
        <taxon>Insecta</taxon>
        <taxon>Pterygota</taxon>
        <taxon>Neoptera</taxon>
        <taxon>Endopterygota</taxon>
        <taxon>Coleoptera</taxon>
        <taxon>Polyphaga</taxon>
        <taxon>Cucujiformia</taxon>
        <taxon>Curculionidae</taxon>
        <taxon>Scolytinae</taxon>
        <taxon>Hypothenemus</taxon>
    </lineage>
</organism>
<reference evidence="6 7" key="1">
    <citation type="submission" date="2024-05" db="EMBL/GenBank/DDBJ databases">
        <title>Genetic variation in Jamaican populations of the coffee berry borer (Hypothenemus hampei).</title>
        <authorList>
            <person name="Errbii M."/>
            <person name="Myrie A."/>
        </authorList>
    </citation>
    <scope>NUCLEOTIDE SEQUENCE [LARGE SCALE GENOMIC DNA]</scope>
    <source>
        <strain evidence="6">JA-Hopewell-2020-01-JO</strain>
        <tissue evidence="6">Whole body</tissue>
    </source>
</reference>
<dbReference type="InterPro" id="IPR024861">
    <property type="entry name" value="Donson"/>
</dbReference>
<feature type="compositionally biased region" description="Basic and acidic residues" evidence="5">
    <location>
        <begin position="296"/>
        <end position="309"/>
    </location>
</feature>
<dbReference type="PANTHER" id="PTHR12972:SF0">
    <property type="entry name" value="PROTEIN DOWNSTREAM NEIGHBOR OF SON"/>
    <property type="match status" value="1"/>
</dbReference>
<evidence type="ECO:0000256" key="4">
    <source>
        <dbReference type="ARBA" id="ARBA00025806"/>
    </source>
</evidence>
<keyword evidence="7" id="KW-1185">Reference proteome</keyword>
<proteinExistence type="inferred from homology"/>
<evidence type="ECO:0000256" key="2">
    <source>
        <dbReference type="ARBA" id="ARBA00022473"/>
    </source>
</evidence>
<name>A0ABD1EQH9_HYPHA</name>
<keyword evidence="2" id="KW-0217">Developmental protein</keyword>
<evidence type="ECO:0000256" key="1">
    <source>
        <dbReference type="ARBA" id="ARBA00004123"/>
    </source>
</evidence>